<comment type="subcellular location">
    <subcellularLocation>
        <location evidence="1">Membrane</location>
        <topology evidence="1">Multi-pass membrane protein</topology>
    </subcellularLocation>
</comment>
<gene>
    <name evidence="8" type="ORF">W97_05896</name>
</gene>
<dbReference type="AlphaFoldDB" id="R7YXJ7"/>
<reference evidence="9" key="1">
    <citation type="submission" date="2012-06" db="EMBL/GenBank/DDBJ databases">
        <title>The genome sequence of Coniosporium apollinis CBS 100218.</title>
        <authorList>
            <consortium name="The Broad Institute Genome Sequencing Platform"/>
            <person name="Cuomo C."/>
            <person name="Gorbushina A."/>
            <person name="Noack S."/>
            <person name="Walker B."/>
            <person name="Young S.K."/>
            <person name="Zeng Q."/>
            <person name="Gargeya S."/>
            <person name="Fitzgerald M."/>
            <person name="Haas B."/>
            <person name="Abouelleil A."/>
            <person name="Alvarado L."/>
            <person name="Arachchi H.M."/>
            <person name="Berlin A.M."/>
            <person name="Chapman S.B."/>
            <person name="Goldberg J."/>
            <person name="Griggs A."/>
            <person name="Gujja S."/>
            <person name="Hansen M."/>
            <person name="Howarth C."/>
            <person name="Imamovic A."/>
            <person name="Larimer J."/>
            <person name="McCowan C."/>
            <person name="Montmayeur A."/>
            <person name="Murphy C."/>
            <person name="Neiman D."/>
            <person name="Pearson M."/>
            <person name="Priest M."/>
            <person name="Roberts A."/>
            <person name="Saif S."/>
            <person name="Shea T."/>
            <person name="Sisk P."/>
            <person name="Sykes S."/>
            <person name="Wortman J."/>
            <person name="Nusbaum C."/>
            <person name="Birren B."/>
        </authorList>
    </citation>
    <scope>NUCLEOTIDE SEQUENCE [LARGE SCALE GENOMIC DNA]</scope>
    <source>
        <strain evidence="9">CBS 100218</strain>
    </source>
</reference>
<evidence type="ECO:0000256" key="3">
    <source>
        <dbReference type="ARBA" id="ARBA00022989"/>
    </source>
</evidence>
<evidence type="ECO:0000256" key="1">
    <source>
        <dbReference type="ARBA" id="ARBA00004141"/>
    </source>
</evidence>
<evidence type="ECO:0000256" key="2">
    <source>
        <dbReference type="ARBA" id="ARBA00022692"/>
    </source>
</evidence>
<dbReference type="Pfam" id="PF01284">
    <property type="entry name" value="MARVEL"/>
    <property type="match status" value="1"/>
</dbReference>
<feature type="transmembrane region" description="Helical" evidence="6">
    <location>
        <begin position="30"/>
        <end position="53"/>
    </location>
</feature>
<proteinExistence type="predicted"/>
<feature type="transmembrane region" description="Helical" evidence="6">
    <location>
        <begin position="144"/>
        <end position="164"/>
    </location>
</feature>
<feature type="compositionally biased region" description="Pro residues" evidence="5">
    <location>
        <begin position="316"/>
        <end position="327"/>
    </location>
</feature>
<dbReference type="GeneID" id="19903207"/>
<evidence type="ECO:0000256" key="6">
    <source>
        <dbReference type="SAM" id="Phobius"/>
    </source>
</evidence>
<feature type="transmembrane region" description="Helical" evidence="6">
    <location>
        <begin position="214"/>
        <end position="237"/>
    </location>
</feature>
<name>R7YXJ7_CONA1</name>
<organism evidence="8 9">
    <name type="scientific">Coniosporium apollinis (strain CBS 100218)</name>
    <name type="common">Rock-inhabiting black yeast</name>
    <dbReference type="NCBI Taxonomy" id="1168221"/>
    <lineage>
        <taxon>Eukaryota</taxon>
        <taxon>Fungi</taxon>
        <taxon>Dikarya</taxon>
        <taxon>Ascomycota</taxon>
        <taxon>Pezizomycotina</taxon>
        <taxon>Dothideomycetes</taxon>
        <taxon>Dothideomycetes incertae sedis</taxon>
        <taxon>Coniosporium</taxon>
    </lineage>
</organism>
<evidence type="ECO:0000256" key="4">
    <source>
        <dbReference type="ARBA" id="ARBA00023136"/>
    </source>
</evidence>
<sequence>MEHQRRETHHGARDGPLLGLKGGCVRLPRWVLFLRALQLLFAVIIIGLVSYSLSIHDGSYVKPPSSTNTPSAPPPHHPPSFFPTVFNSSSKQTYAELEKRVTDGTQIRPALIPTLIIAILTIIPILSLTTVLAPSLRGFHDARAALLADGTATLFWLASFTALACYERIYYNAYDIGDYYRRKRNLVYDKYSGYARYEDVHYMKAKRVWKTGAAAAWFGGIEFLLFSITTLVFVYCYHHYLAGTSAPGLGSRGAGDAEALPRSAAPGIAAPATVPAGTATAPHSAPRAAPEQETVVMETVPESTKEESESANSPHPVQPPSPDQERC</sequence>
<feature type="transmembrane region" description="Helical" evidence="6">
    <location>
        <begin position="110"/>
        <end position="132"/>
    </location>
</feature>
<dbReference type="EMBL" id="JH767582">
    <property type="protein sequence ID" value="EON66650.1"/>
    <property type="molecule type" value="Genomic_DNA"/>
</dbReference>
<keyword evidence="2 6" id="KW-0812">Transmembrane</keyword>
<keyword evidence="4 6" id="KW-0472">Membrane</keyword>
<keyword evidence="9" id="KW-1185">Reference proteome</keyword>
<dbReference type="OrthoDB" id="3798631at2759"/>
<evidence type="ECO:0000259" key="7">
    <source>
        <dbReference type="Pfam" id="PF01284"/>
    </source>
</evidence>
<dbReference type="PANTHER" id="PTHR37451:SF4">
    <property type="entry name" value="MARVEL DOMAIN-CONTAINING PROTEIN"/>
    <property type="match status" value="1"/>
</dbReference>
<feature type="compositionally biased region" description="Low complexity" evidence="5">
    <location>
        <begin position="268"/>
        <end position="282"/>
    </location>
</feature>
<accession>R7YXJ7</accession>
<feature type="region of interest" description="Disordered" evidence="5">
    <location>
        <begin position="268"/>
        <end position="327"/>
    </location>
</feature>
<evidence type="ECO:0000256" key="5">
    <source>
        <dbReference type="SAM" id="MobiDB-lite"/>
    </source>
</evidence>
<evidence type="ECO:0000313" key="8">
    <source>
        <dbReference type="EMBL" id="EON66650.1"/>
    </source>
</evidence>
<protein>
    <recommendedName>
        <fullName evidence="7">MARVEL domain-containing protein</fullName>
    </recommendedName>
</protein>
<evidence type="ECO:0000313" key="9">
    <source>
        <dbReference type="Proteomes" id="UP000016924"/>
    </source>
</evidence>
<dbReference type="PANTHER" id="PTHR37451">
    <property type="entry name" value="MARVEL DOMAIN"/>
    <property type="match status" value="1"/>
</dbReference>
<dbReference type="HOGENOM" id="CLU_849960_0_0_1"/>
<keyword evidence="3 6" id="KW-1133">Transmembrane helix</keyword>
<feature type="domain" description="MARVEL" evidence="7">
    <location>
        <begin position="32"/>
        <end position="231"/>
    </location>
</feature>
<dbReference type="GO" id="GO:0016020">
    <property type="term" value="C:membrane"/>
    <property type="evidence" value="ECO:0007669"/>
    <property type="project" value="UniProtKB-SubCell"/>
</dbReference>
<dbReference type="InterPro" id="IPR008253">
    <property type="entry name" value="Marvel"/>
</dbReference>
<dbReference type="RefSeq" id="XP_007781967.1">
    <property type="nucleotide sequence ID" value="XM_007783777.1"/>
</dbReference>
<dbReference type="Proteomes" id="UP000016924">
    <property type="component" value="Unassembled WGS sequence"/>
</dbReference>